<organism evidence="2 3">
    <name type="scientific">Gonapodya prolifera (strain JEL478)</name>
    <name type="common">Monoblepharis prolifera</name>
    <dbReference type="NCBI Taxonomy" id="1344416"/>
    <lineage>
        <taxon>Eukaryota</taxon>
        <taxon>Fungi</taxon>
        <taxon>Fungi incertae sedis</taxon>
        <taxon>Chytridiomycota</taxon>
        <taxon>Chytridiomycota incertae sedis</taxon>
        <taxon>Monoblepharidomycetes</taxon>
        <taxon>Monoblepharidales</taxon>
        <taxon>Gonapodyaceae</taxon>
        <taxon>Gonapodya</taxon>
    </lineage>
</organism>
<reference evidence="2 3" key="1">
    <citation type="journal article" date="2015" name="Genome Biol. Evol.">
        <title>Phylogenomic analyses indicate that early fungi evolved digesting cell walls of algal ancestors of land plants.</title>
        <authorList>
            <person name="Chang Y."/>
            <person name="Wang S."/>
            <person name="Sekimoto S."/>
            <person name="Aerts A.L."/>
            <person name="Choi C."/>
            <person name="Clum A."/>
            <person name="LaButti K.M."/>
            <person name="Lindquist E.A."/>
            <person name="Yee Ngan C."/>
            <person name="Ohm R.A."/>
            <person name="Salamov A.A."/>
            <person name="Grigoriev I.V."/>
            <person name="Spatafora J.W."/>
            <person name="Berbee M.L."/>
        </authorList>
    </citation>
    <scope>NUCLEOTIDE SEQUENCE [LARGE SCALE GENOMIC DNA]</scope>
    <source>
        <strain evidence="2 3">JEL478</strain>
    </source>
</reference>
<gene>
    <name evidence="2" type="ORF">M427DRAFT_35070</name>
</gene>
<name>A0A139A596_GONPJ</name>
<dbReference type="OrthoDB" id="10563510at2759"/>
<dbReference type="Proteomes" id="UP000070544">
    <property type="component" value="Unassembled WGS sequence"/>
</dbReference>
<protein>
    <submittedName>
        <fullName evidence="2">Uncharacterized protein</fullName>
    </submittedName>
</protein>
<feature type="compositionally biased region" description="Basic and acidic residues" evidence="1">
    <location>
        <begin position="61"/>
        <end position="98"/>
    </location>
</feature>
<evidence type="ECO:0000313" key="3">
    <source>
        <dbReference type="Proteomes" id="UP000070544"/>
    </source>
</evidence>
<feature type="region of interest" description="Disordered" evidence="1">
    <location>
        <begin position="1"/>
        <end position="156"/>
    </location>
</feature>
<feature type="compositionally biased region" description="Polar residues" evidence="1">
    <location>
        <begin position="1"/>
        <end position="21"/>
    </location>
</feature>
<proteinExistence type="predicted"/>
<feature type="compositionally biased region" description="Acidic residues" evidence="1">
    <location>
        <begin position="129"/>
        <end position="142"/>
    </location>
</feature>
<keyword evidence="3" id="KW-1185">Reference proteome</keyword>
<feature type="compositionally biased region" description="Basic and acidic residues" evidence="1">
    <location>
        <begin position="22"/>
        <end position="34"/>
    </location>
</feature>
<evidence type="ECO:0000256" key="1">
    <source>
        <dbReference type="SAM" id="MobiDB-lite"/>
    </source>
</evidence>
<dbReference type="EMBL" id="KQ965792">
    <property type="protein sequence ID" value="KXS11992.1"/>
    <property type="molecule type" value="Genomic_DNA"/>
</dbReference>
<dbReference type="AlphaFoldDB" id="A0A139A596"/>
<accession>A0A139A596</accession>
<evidence type="ECO:0000313" key="2">
    <source>
        <dbReference type="EMBL" id="KXS11992.1"/>
    </source>
</evidence>
<feature type="compositionally biased region" description="Basic and acidic residues" evidence="1">
    <location>
        <begin position="109"/>
        <end position="128"/>
    </location>
</feature>
<sequence>MSNIAKSFVQKNDNISYTSSDHQTKHHELDDAFINRRGQSRRVAVAACRPPHAHEGVQGPHRHDPRMDPDEASRKQMKDMEIELDDKALLENRRDRLHQSRAASHHKHSAEEKAPVESKKERRAREKAEEEEELAMAEEETGEGGGGLDEGEGQMV</sequence>